<dbReference type="PANTHER" id="PTHR12131">
    <property type="entry name" value="ATP-DEPENDENT RNA AND DNA HELICASE"/>
    <property type="match status" value="1"/>
</dbReference>
<reference evidence="7 8" key="1">
    <citation type="submission" date="2022-10" db="EMBL/GenBank/DDBJ databases">
        <title>Description of Fervidibacillus gen. nov. in the family Fervidibacillaceae fam. nov. with two species, Fervidibacillus albus sp. nov., and Fervidibacillus halotolerans sp. nov., isolated from tidal flat sediments.</title>
        <authorList>
            <person name="Kwon K.K."/>
            <person name="Yang S.-H."/>
        </authorList>
    </citation>
    <scope>NUCLEOTIDE SEQUENCE [LARGE SCALE GENOMIC DNA]</scope>
    <source>
        <strain evidence="7 8">DSM 23332</strain>
    </source>
</reference>
<sequence length="854" mass="101443">MIEKLNAIYNQAVERTKEKIIEDIERFMEWHEQKPSLTEYLQKRNQFIQHIWNNIWSNKAQSAFSVKERKKYLIEKGIAFDETNKKLVKKLFINTIIEHHPFPVMEWIKQNITEELWNQLFEETKQKRMEIEKQRLFEQTRQTVEAEIHKLIRKRIDEFFHQFYTYVRYRAAVQLKKDMNGTIRYKLVGRNWENERLVKNGYIQPEVYKQVNQFFEEFTGGYVEGYDFGKLYWDFETYGDRYFHYITDYTYDIFTDEFAANFSHVYTIYERETGKSLKQKRFIKIISDQVEKLADEFYKLIAYEYVSDLLETAEIPYDVLPHLQLLSEHQKRQEERRIQEEIERKRKQEKERRMMADVFGQATRPKGDKSVHYILHIGETNTGKTFRALESLKQASSGCYLAPLRLLALEVYEKLNADGIPCNLKTGEEEKETDGAKHVASTVEMFYEKDDFNCIVIDEAQMIADQERGFAWYRAITSANANEVHIIGSKNSKEMLLQLLEGSDITLYEYEREIPLRVEHKNFSIDHTKKGDALICFSRKRVLETASLLQRRRKKVSMIYGSMPPETRKKQIERFIKGETHVVVSTDAIGMGLNLPIKRIVFLENEKFDGIRKRRLTSQEVKQIAGRAGRKGIYNVGKVAFVYDYKKMEELLFKEDVPLKTFTIAPTNAMLERFQKYSHHLGDFFELWKKFKNPKGTVKAPLTQEQELYELIKDTEIEARFSIVDLYGFLHLPFSSGEKALTELWLETMQAIVNNDELPEPPVKRGNLEQIELTYKAIGLHLLFLYKLGKKTEASYWERLRQEISDEANDFLKKALDTHKKQCKRCGKKLSFDHPYAICDRCYNRRFYHEKNHK</sequence>
<dbReference type="InterPro" id="IPR014001">
    <property type="entry name" value="Helicase_ATP-bd"/>
</dbReference>
<dbReference type="InterPro" id="IPR001650">
    <property type="entry name" value="Helicase_C-like"/>
</dbReference>
<proteinExistence type="predicted"/>
<feature type="domain" description="Helicase C-terminal" evidence="6">
    <location>
        <begin position="506"/>
        <end position="670"/>
    </location>
</feature>
<dbReference type="SUPFAM" id="SSF52540">
    <property type="entry name" value="P-loop containing nucleoside triphosphate hydrolases"/>
    <property type="match status" value="1"/>
</dbReference>
<comment type="caution">
    <text evidence="7">The sequence shown here is derived from an EMBL/GenBank/DDBJ whole genome shotgun (WGS) entry which is preliminary data.</text>
</comment>
<dbReference type="EMBL" id="JAOUSE010000002">
    <property type="protein sequence ID" value="MCU9593020.1"/>
    <property type="molecule type" value="Genomic_DNA"/>
</dbReference>
<keyword evidence="1" id="KW-0547">Nucleotide-binding</keyword>
<dbReference type="InterPro" id="IPR027417">
    <property type="entry name" value="P-loop_NTPase"/>
</dbReference>
<evidence type="ECO:0000256" key="2">
    <source>
        <dbReference type="ARBA" id="ARBA00022801"/>
    </source>
</evidence>
<accession>A0ABT2WBG4</accession>
<dbReference type="GO" id="GO:0004386">
    <property type="term" value="F:helicase activity"/>
    <property type="evidence" value="ECO:0007669"/>
    <property type="project" value="UniProtKB-KW"/>
</dbReference>
<dbReference type="Pfam" id="PF22527">
    <property type="entry name" value="DEXQc_Suv3"/>
    <property type="match status" value="1"/>
</dbReference>
<gene>
    <name evidence="7" type="ORF">OEV82_00950</name>
</gene>
<evidence type="ECO:0000313" key="8">
    <source>
        <dbReference type="Proteomes" id="UP001208656"/>
    </source>
</evidence>
<evidence type="ECO:0000259" key="6">
    <source>
        <dbReference type="PROSITE" id="PS51194"/>
    </source>
</evidence>
<dbReference type="Proteomes" id="UP001208656">
    <property type="component" value="Unassembled WGS sequence"/>
</dbReference>
<evidence type="ECO:0000313" key="7">
    <source>
        <dbReference type="EMBL" id="MCU9593020.1"/>
    </source>
</evidence>
<dbReference type="InterPro" id="IPR050699">
    <property type="entry name" value="RNA-DNA_Helicase"/>
</dbReference>
<dbReference type="PANTHER" id="PTHR12131:SF1">
    <property type="entry name" value="ATP-DEPENDENT RNA HELICASE SUPV3L1, MITOCHONDRIAL-RELATED"/>
    <property type="match status" value="1"/>
</dbReference>
<dbReference type="Gene3D" id="1.20.272.40">
    <property type="match status" value="1"/>
</dbReference>
<keyword evidence="3 7" id="KW-0347">Helicase</keyword>
<evidence type="ECO:0000256" key="4">
    <source>
        <dbReference type="ARBA" id="ARBA00022840"/>
    </source>
</evidence>
<name>A0ABT2WBG4_9BACI</name>
<evidence type="ECO:0000256" key="1">
    <source>
        <dbReference type="ARBA" id="ARBA00022741"/>
    </source>
</evidence>
<dbReference type="InterPro" id="IPR055206">
    <property type="entry name" value="DEXQc_SUV3"/>
</dbReference>
<feature type="domain" description="Helicase ATP-binding" evidence="5">
    <location>
        <begin position="365"/>
        <end position="566"/>
    </location>
</feature>
<dbReference type="PROSITE" id="PS51194">
    <property type="entry name" value="HELICASE_CTER"/>
    <property type="match status" value="1"/>
</dbReference>
<keyword evidence="2" id="KW-0378">Hydrolase</keyword>
<evidence type="ECO:0000256" key="3">
    <source>
        <dbReference type="ARBA" id="ARBA00022806"/>
    </source>
</evidence>
<dbReference type="Pfam" id="PF00271">
    <property type="entry name" value="Helicase_C"/>
    <property type="match status" value="1"/>
</dbReference>
<keyword evidence="8" id="KW-1185">Reference proteome</keyword>
<dbReference type="RefSeq" id="WP_263060719.1">
    <property type="nucleotide sequence ID" value="NZ_JAOUSE010000002.1"/>
</dbReference>
<dbReference type="Gene3D" id="3.40.50.300">
    <property type="entry name" value="P-loop containing nucleotide triphosphate hydrolases"/>
    <property type="match status" value="2"/>
</dbReference>
<dbReference type="PROSITE" id="PS51192">
    <property type="entry name" value="HELICASE_ATP_BIND_1"/>
    <property type="match status" value="1"/>
</dbReference>
<keyword evidence="4" id="KW-0067">ATP-binding</keyword>
<organism evidence="7 8">
    <name type="scientific">Pallidibacillus thermolactis</name>
    <dbReference type="NCBI Taxonomy" id="251051"/>
    <lineage>
        <taxon>Bacteria</taxon>
        <taxon>Bacillati</taxon>
        <taxon>Bacillota</taxon>
        <taxon>Bacilli</taxon>
        <taxon>Bacillales</taxon>
        <taxon>Bacillaceae</taxon>
        <taxon>Pallidibacillus</taxon>
    </lineage>
</organism>
<evidence type="ECO:0000259" key="5">
    <source>
        <dbReference type="PROSITE" id="PS51192"/>
    </source>
</evidence>
<dbReference type="SMART" id="SM00490">
    <property type="entry name" value="HELICc"/>
    <property type="match status" value="1"/>
</dbReference>
<protein>
    <submittedName>
        <fullName evidence="7">Helicase-related protein</fullName>
    </submittedName>
</protein>